<evidence type="ECO:0000256" key="1">
    <source>
        <dbReference type="SAM" id="Phobius"/>
    </source>
</evidence>
<keyword evidence="1" id="KW-0472">Membrane</keyword>
<accession>A0AA41QQY8</accession>
<dbReference type="EMBL" id="JALAZD010000003">
    <property type="protein sequence ID" value="MCI0129080.1"/>
    <property type="molecule type" value="Genomic_DNA"/>
</dbReference>
<keyword evidence="1" id="KW-0812">Transmembrane</keyword>
<protein>
    <submittedName>
        <fullName evidence="2">DUF599 domain-containing protein</fullName>
    </submittedName>
</protein>
<dbReference type="Pfam" id="PF04654">
    <property type="entry name" value="DUF599"/>
    <property type="match status" value="1"/>
</dbReference>
<comment type="caution">
    <text evidence="2">The sequence shown here is derived from an EMBL/GenBank/DDBJ whole genome shotgun (WGS) entry which is preliminary data.</text>
</comment>
<gene>
    <name evidence="2" type="ORF">ML536_19785</name>
</gene>
<dbReference type="Proteomes" id="UP001156140">
    <property type="component" value="Unassembled WGS sequence"/>
</dbReference>
<dbReference type="AlphaFoldDB" id="A0AA41QQY8"/>
<dbReference type="RefSeq" id="WP_035094829.1">
    <property type="nucleotide sequence ID" value="NZ_JAKETQ010000003.1"/>
</dbReference>
<evidence type="ECO:0000313" key="3">
    <source>
        <dbReference type="Proteomes" id="UP001156140"/>
    </source>
</evidence>
<feature type="transmembrane region" description="Helical" evidence="1">
    <location>
        <begin position="106"/>
        <end position="126"/>
    </location>
</feature>
<name>A0AA41QQY8_9HYPH</name>
<dbReference type="InterPro" id="IPR006747">
    <property type="entry name" value="DUF599"/>
</dbReference>
<feature type="transmembrane region" description="Helical" evidence="1">
    <location>
        <begin position="66"/>
        <end position="85"/>
    </location>
</feature>
<organism evidence="2 3">
    <name type="scientific">Paradevosia shaoguanensis</name>
    <dbReference type="NCBI Taxonomy" id="1335043"/>
    <lineage>
        <taxon>Bacteria</taxon>
        <taxon>Pseudomonadati</taxon>
        <taxon>Pseudomonadota</taxon>
        <taxon>Alphaproteobacteria</taxon>
        <taxon>Hyphomicrobiales</taxon>
        <taxon>Devosiaceae</taxon>
        <taxon>Paradevosia</taxon>
    </lineage>
</organism>
<sequence length="217" mass="24131">MTIVASLLPLVCFLLYPFIVDRLEARRPTLSALMSRQRHRWVANAVIRETPMDAILSGNLMSSVSFFASTTVLLILALFAVFGQLSALRSATEHLQPLLTQFDLEIHLMAVLAIFVVAFLAFTLSLRNFNHFCIMLGAVRHDGTATQQEISVIATLNTIGARNFNQGIRAYYFAMASLAWFASPWLAVATTIVIIGVLVYREFFSTSRQLIDSISTP</sequence>
<keyword evidence="3" id="KW-1185">Reference proteome</keyword>
<dbReference type="PANTHER" id="PTHR31881:SF6">
    <property type="entry name" value="OS09G0494600 PROTEIN"/>
    <property type="match status" value="1"/>
</dbReference>
<dbReference type="PANTHER" id="PTHR31881">
    <property type="match status" value="1"/>
</dbReference>
<proteinExistence type="predicted"/>
<feature type="transmembrane region" description="Helical" evidence="1">
    <location>
        <begin position="170"/>
        <end position="200"/>
    </location>
</feature>
<keyword evidence="1" id="KW-1133">Transmembrane helix</keyword>
<reference evidence="2" key="1">
    <citation type="submission" date="2022-03" db="EMBL/GenBank/DDBJ databases">
        <title>The complete genome sequence of a Methyloterrigena soli.</title>
        <authorList>
            <person name="Zi Z."/>
        </authorList>
    </citation>
    <scope>NUCLEOTIDE SEQUENCE</scope>
    <source>
        <strain evidence="2">M48</strain>
    </source>
</reference>
<evidence type="ECO:0000313" key="2">
    <source>
        <dbReference type="EMBL" id="MCI0129080.1"/>
    </source>
</evidence>